<reference evidence="2 3" key="1">
    <citation type="journal article" date="2019" name="Int. J. Syst. Evol. Microbiol.">
        <title>Anaerobacillus alkaliphilus sp. nov., a novel alkaliphilic and moderately halophilic bacterium.</title>
        <authorList>
            <person name="Borsodi A.K."/>
            <person name="Aszalos J.M."/>
            <person name="Bihari P."/>
            <person name="Nagy I."/>
            <person name="Schumann P."/>
            <person name="Sproer C."/>
            <person name="Kovacs A.L."/>
            <person name="Boka K."/>
            <person name="Dobosy P."/>
            <person name="Ovari M."/>
            <person name="Szili-Kovacs T."/>
            <person name="Toth E."/>
        </authorList>
    </citation>
    <scope>NUCLEOTIDE SEQUENCE [LARGE SCALE GENOMIC DNA]</scope>
    <source>
        <strain evidence="2 3">B16-10</strain>
    </source>
</reference>
<sequence>MRRTIGIGTAVSVCIYTLLFITSLMLTKGIDLEKIKLWGFGFSVLLLLGTFPLHKTLTHGRSAVSPTYTTFTPPDEQYQDKLQQDYKATKEQVKFQGVFLSAGLITLIITILLAKL</sequence>
<feature type="transmembrane region" description="Helical" evidence="1">
    <location>
        <begin position="95"/>
        <end position="114"/>
    </location>
</feature>
<feature type="transmembrane region" description="Helical" evidence="1">
    <location>
        <begin position="6"/>
        <end position="25"/>
    </location>
</feature>
<dbReference type="AlphaFoldDB" id="A0A4Q0VN71"/>
<keyword evidence="1" id="KW-1133">Transmembrane helix</keyword>
<keyword evidence="1" id="KW-0472">Membrane</keyword>
<dbReference type="EMBL" id="QOUX01000046">
    <property type="protein sequence ID" value="RXI97786.1"/>
    <property type="molecule type" value="Genomic_DNA"/>
</dbReference>
<keyword evidence="1" id="KW-0812">Transmembrane</keyword>
<accession>A0A4Q0VN71</accession>
<comment type="caution">
    <text evidence="2">The sequence shown here is derived from an EMBL/GenBank/DDBJ whole genome shotgun (WGS) entry which is preliminary data.</text>
</comment>
<gene>
    <name evidence="2" type="ORF">DS745_15575</name>
</gene>
<evidence type="ECO:0000313" key="3">
    <source>
        <dbReference type="Proteomes" id="UP000290649"/>
    </source>
</evidence>
<feature type="transmembrane region" description="Helical" evidence="1">
    <location>
        <begin position="37"/>
        <end position="54"/>
    </location>
</feature>
<protein>
    <recommendedName>
        <fullName evidence="4">DUF3899 domain-containing protein</fullName>
    </recommendedName>
</protein>
<evidence type="ECO:0000313" key="2">
    <source>
        <dbReference type="EMBL" id="RXI97786.1"/>
    </source>
</evidence>
<dbReference type="RefSeq" id="WP_129079151.1">
    <property type="nucleotide sequence ID" value="NZ_QOUX01000046.1"/>
</dbReference>
<keyword evidence="3" id="KW-1185">Reference proteome</keyword>
<organism evidence="2 3">
    <name type="scientific">Anaerobacillus alkaliphilus</name>
    <dbReference type="NCBI Taxonomy" id="1548597"/>
    <lineage>
        <taxon>Bacteria</taxon>
        <taxon>Bacillati</taxon>
        <taxon>Bacillota</taxon>
        <taxon>Bacilli</taxon>
        <taxon>Bacillales</taxon>
        <taxon>Bacillaceae</taxon>
        <taxon>Anaerobacillus</taxon>
    </lineage>
</organism>
<name>A0A4Q0VN71_9BACI</name>
<dbReference type="Proteomes" id="UP000290649">
    <property type="component" value="Unassembled WGS sequence"/>
</dbReference>
<proteinExistence type="predicted"/>
<evidence type="ECO:0000256" key="1">
    <source>
        <dbReference type="SAM" id="Phobius"/>
    </source>
</evidence>
<evidence type="ECO:0008006" key="4">
    <source>
        <dbReference type="Google" id="ProtNLM"/>
    </source>
</evidence>